<name>A0A831XL06_GEOME</name>
<dbReference type="AlphaFoldDB" id="A0A831XL06"/>
<dbReference type="Pfam" id="PF09617">
    <property type="entry name" value="Cas_GSU0053"/>
    <property type="match status" value="1"/>
</dbReference>
<feature type="region of interest" description="Disordered" evidence="1">
    <location>
        <begin position="187"/>
        <end position="206"/>
    </location>
</feature>
<sequence>MAIDFSVLSTAPRLLLEADLKPIHGTRFQPTGFPDLGAAVYDGPDGRRMLLVESPQSMANRLETVCWDTVANSWQKPFAGLPLIMVVDEKGNHLTNSVLEAHRINSPYILEGKDKTVFDILKRELAEMEEGPVDIRKLAKVLLRLDTNAVIHGVFLAKKELAGGRLRLPRLLSAFIEAEDVSVAQSGGVKNDHVNPSGDTGKGFGNVPFSRDEYTSPKITAYFNIDLAQLRGFGVGEKVEQMLLAIMLYKIRRFLDEGLRLRTACDLDLMDLRVTRPHSFVVPERVELEEALPTLIQAVAAEGVFAEPRVTTVTWRK</sequence>
<comment type="caution">
    <text evidence="2">The sequence shown here is derived from an EMBL/GenBank/DDBJ whole genome shotgun (WGS) entry which is preliminary data.</text>
</comment>
<protein>
    <submittedName>
        <fullName evidence="2">Type I-U CRISPR-associated protein Cas7</fullName>
    </submittedName>
</protein>
<reference evidence="2" key="1">
    <citation type="journal article" date="2020" name="mSystems">
        <title>Genome- and Community-Level Interaction Insights into Carbon Utilization and Element Cycling Functions of Hydrothermarchaeota in Hydrothermal Sediment.</title>
        <authorList>
            <person name="Zhou Z."/>
            <person name="Liu Y."/>
            <person name="Xu W."/>
            <person name="Pan J."/>
            <person name="Luo Z.H."/>
            <person name="Li M."/>
        </authorList>
    </citation>
    <scope>NUCLEOTIDE SEQUENCE [LARGE SCALE GENOMIC DNA]</scope>
    <source>
        <strain evidence="2">SpSt-349</strain>
    </source>
</reference>
<proteinExistence type="predicted"/>
<dbReference type="EMBL" id="DSOV01000004">
    <property type="protein sequence ID" value="HEN40946.1"/>
    <property type="molecule type" value="Genomic_DNA"/>
</dbReference>
<accession>A0A831XL06</accession>
<dbReference type="NCBIfam" id="TIGR02570">
    <property type="entry name" value="cas7_GSU0053"/>
    <property type="match status" value="1"/>
</dbReference>
<gene>
    <name evidence="2" type="primary">cas7u</name>
    <name evidence="2" type="ORF">ENQ87_01015</name>
</gene>
<evidence type="ECO:0000313" key="2">
    <source>
        <dbReference type="EMBL" id="HEN40946.1"/>
    </source>
</evidence>
<organism evidence="2">
    <name type="scientific">Geobacter metallireducens</name>
    <dbReference type="NCBI Taxonomy" id="28232"/>
    <lineage>
        <taxon>Bacteria</taxon>
        <taxon>Pseudomonadati</taxon>
        <taxon>Thermodesulfobacteriota</taxon>
        <taxon>Desulfuromonadia</taxon>
        <taxon>Geobacterales</taxon>
        <taxon>Geobacteraceae</taxon>
        <taxon>Geobacter</taxon>
    </lineage>
</organism>
<dbReference type="InterPro" id="IPR013403">
    <property type="entry name" value="CRISPR-assoc_prot_Csb1/Cas7u"/>
</dbReference>
<evidence type="ECO:0000256" key="1">
    <source>
        <dbReference type="SAM" id="MobiDB-lite"/>
    </source>
</evidence>